<dbReference type="PANTHER" id="PTHR31609">
    <property type="entry name" value="YDJC DEACETYLASE FAMILY MEMBER"/>
    <property type="match status" value="1"/>
</dbReference>
<reference evidence="6 7" key="1">
    <citation type="submission" date="2023-07" db="EMBL/GenBank/DDBJ databases">
        <title>Sorghum-associated microbial communities from plants grown in Nebraska, USA.</title>
        <authorList>
            <person name="Schachtman D."/>
        </authorList>
    </citation>
    <scope>NUCLEOTIDE SEQUENCE [LARGE SCALE GENOMIC DNA]</scope>
    <source>
        <strain evidence="6 7">584</strain>
    </source>
</reference>
<dbReference type="InterPro" id="IPR011330">
    <property type="entry name" value="Glyco_hydro/deAcase_b/a-brl"/>
</dbReference>
<dbReference type="PANTHER" id="PTHR31609:SF1">
    <property type="entry name" value="CARBOHYDRATE DEACETYLASE"/>
    <property type="match status" value="1"/>
</dbReference>
<dbReference type="Proteomes" id="UP001262410">
    <property type="component" value="Unassembled WGS sequence"/>
</dbReference>
<sequence length="304" mass="32660">MSCLAPSRRITLIADDYGLAPGVSLAIRQLLSAGALSGTSCMTVGAFWPDAAGALHGLAAAAGPRVELGLHLSLTGPFAPLSPQLRSGAGWRRFPTLAGLFRLSLGRRLPLGALSAEIEAQYAAFTDALGRPPDFIDGHQHVHLLPGIAETLGLTLQSVGARPRWIRRCGDHARRILRRPFAAKSFFLQALSRRSDAVLGPLARRRNASFCGIYDFAARDYPALFDRWLATVPDEAVVMCHPGLVDRSLAALDPVTTAREAECRYFAGPGFRHALRRHDVALAPFGMPAEAAAEPETPFRRGIG</sequence>
<evidence type="ECO:0008006" key="8">
    <source>
        <dbReference type="Google" id="ProtNLM"/>
    </source>
</evidence>
<evidence type="ECO:0000256" key="4">
    <source>
        <dbReference type="ARBA" id="ARBA00022842"/>
    </source>
</evidence>
<evidence type="ECO:0000313" key="7">
    <source>
        <dbReference type="Proteomes" id="UP001262410"/>
    </source>
</evidence>
<organism evidence="6 7">
    <name type="scientific">Inquilinus ginsengisoli</name>
    <dbReference type="NCBI Taxonomy" id="363840"/>
    <lineage>
        <taxon>Bacteria</taxon>
        <taxon>Pseudomonadati</taxon>
        <taxon>Pseudomonadota</taxon>
        <taxon>Alphaproteobacteria</taxon>
        <taxon>Rhodospirillales</taxon>
        <taxon>Rhodospirillaceae</taxon>
        <taxon>Inquilinus</taxon>
    </lineage>
</organism>
<evidence type="ECO:0000256" key="5">
    <source>
        <dbReference type="ARBA" id="ARBA00023277"/>
    </source>
</evidence>
<keyword evidence="7" id="KW-1185">Reference proteome</keyword>
<evidence type="ECO:0000256" key="1">
    <source>
        <dbReference type="ARBA" id="ARBA00001946"/>
    </source>
</evidence>
<dbReference type="Gene3D" id="3.20.20.370">
    <property type="entry name" value="Glycoside hydrolase/deacetylase"/>
    <property type="match status" value="1"/>
</dbReference>
<dbReference type="InterPro" id="IPR006879">
    <property type="entry name" value="YdjC-like"/>
</dbReference>
<keyword evidence="4" id="KW-0460">Magnesium</keyword>
<gene>
    <name evidence="6" type="ORF">E9232_002649</name>
</gene>
<dbReference type="RefSeq" id="WP_309794581.1">
    <property type="nucleotide sequence ID" value="NZ_JAVDPW010000004.1"/>
</dbReference>
<evidence type="ECO:0000256" key="3">
    <source>
        <dbReference type="ARBA" id="ARBA00022801"/>
    </source>
</evidence>
<keyword evidence="5" id="KW-0119">Carbohydrate metabolism</keyword>
<dbReference type="CDD" id="cd10807">
    <property type="entry name" value="YdjC_like_3"/>
    <property type="match status" value="1"/>
</dbReference>
<protein>
    <recommendedName>
        <fullName evidence="8">ChbG/HpnK family deacetylase</fullName>
    </recommendedName>
</protein>
<evidence type="ECO:0000313" key="6">
    <source>
        <dbReference type="EMBL" id="MDR6290128.1"/>
    </source>
</evidence>
<dbReference type="Pfam" id="PF04794">
    <property type="entry name" value="YdjC"/>
    <property type="match status" value="1"/>
</dbReference>
<evidence type="ECO:0000256" key="2">
    <source>
        <dbReference type="ARBA" id="ARBA00022723"/>
    </source>
</evidence>
<name>A0ABU1JNE1_9PROT</name>
<comment type="caution">
    <text evidence="6">The sequence shown here is derived from an EMBL/GenBank/DDBJ whole genome shotgun (WGS) entry which is preliminary data.</text>
</comment>
<comment type="cofactor">
    <cofactor evidence="1">
        <name>Mg(2+)</name>
        <dbReference type="ChEBI" id="CHEBI:18420"/>
    </cofactor>
</comment>
<keyword evidence="2" id="KW-0479">Metal-binding</keyword>
<proteinExistence type="predicted"/>
<dbReference type="EMBL" id="JAVDPW010000004">
    <property type="protein sequence ID" value="MDR6290128.1"/>
    <property type="molecule type" value="Genomic_DNA"/>
</dbReference>
<dbReference type="SUPFAM" id="SSF88713">
    <property type="entry name" value="Glycoside hydrolase/deacetylase"/>
    <property type="match status" value="1"/>
</dbReference>
<keyword evidence="3" id="KW-0378">Hydrolase</keyword>
<accession>A0ABU1JNE1</accession>